<keyword evidence="5 10" id="KW-0808">Transferase</keyword>
<evidence type="ECO:0000256" key="3">
    <source>
        <dbReference type="ARBA" id="ARBA00022571"/>
    </source>
</evidence>
<dbReference type="STRING" id="2594813.A0A395N3I3"/>
<name>A0A395N3I3_9HYPO</name>
<dbReference type="PANTHER" id="PTHR23100:SF0">
    <property type="entry name" value="ARGININE BIOSYNTHESIS BIFUNCTIONAL PROTEIN ARGJ, MITOCHONDRIAL"/>
    <property type="match status" value="1"/>
</dbReference>
<dbReference type="NCBIfam" id="TIGR00120">
    <property type="entry name" value="ArgJ"/>
    <property type="match status" value="1"/>
</dbReference>
<dbReference type="GO" id="GO:0006526">
    <property type="term" value="P:L-arginine biosynthetic process"/>
    <property type="evidence" value="ECO:0007669"/>
    <property type="project" value="UniProtKB-UniRule"/>
</dbReference>
<evidence type="ECO:0000256" key="2">
    <source>
        <dbReference type="ARBA" id="ARBA00006774"/>
    </source>
</evidence>
<dbReference type="InterPro" id="IPR042195">
    <property type="entry name" value="ArgJ_beta_C"/>
</dbReference>
<dbReference type="PANTHER" id="PTHR23100">
    <property type="entry name" value="ARGININE BIOSYNTHESIS BIFUNCTIONAL PROTEIN ARGJ"/>
    <property type="match status" value="1"/>
</dbReference>
<comment type="function">
    <text evidence="10">Catalyzes two activities which are involved in the cyclic version of arginine biosynthesis: the synthesis of acetylglutamate from glutamate and acetyl-CoA, and of ornithine by transacetylation between acetylornithine and glutamate.</text>
</comment>
<dbReference type="UniPathway" id="UPA00068">
    <property type="reaction ID" value="UER00106"/>
</dbReference>
<dbReference type="InterPro" id="IPR016117">
    <property type="entry name" value="ArgJ-like_dom_sf"/>
</dbReference>
<evidence type="ECO:0000256" key="4">
    <source>
        <dbReference type="ARBA" id="ARBA00022605"/>
    </source>
</evidence>
<evidence type="ECO:0000256" key="5">
    <source>
        <dbReference type="ARBA" id="ARBA00022679"/>
    </source>
</evidence>
<feature type="binding site" evidence="10">
    <location>
        <position position="308"/>
    </location>
    <ligand>
        <name>substrate</name>
    </ligand>
</feature>
<dbReference type="GO" id="GO:0004042">
    <property type="term" value="F:L-glutamate N-acetyltransferase activity"/>
    <property type="evidence" value="ECO:0007669"/>
    <property type="project" value="UniProtKB-UniRule"/>
</dbReference>
<dbReference type="Proteomes" id="UP000265631">
    <property type="component" value="Unassembled WGS sequence"/>
</dbReference>
<dbReference type="EC" id="2.3.1.35" evidence="10"/>
<evidence type="ECO:0000313" key="12">
    <source>
        <dbReference type="Proteomes" id="UP000265631"/>
    </source>
</evidence>
<dbReference type="HAMAP" id="MF_01106">
    <property type="entry name" value="ArgJ"/>
    <property type="match status" value="1"/>
</dbReference>
<dbReference type="AlphaFoldDB" id="A0A395N3I3"/>
<dbReference type="InterPro" id="IPR002813">
    <property type="entry name" value="Arg_biosynth_ArgJ"/>
</dbReference>
<feature type="site" description="Involved in the stabilization of negative charge on the oxyanion by the formation of the oxyanion hole" evidence="10">
    <location>
        <position position="142"/>
    </location>
</feature>
<keyword evidence="9 10" id="KW-0012">Acyltransferase</keyword>
<evidence type="ECO:0000256" key="1">
    <source>
        <dbReference type="ARBA" id="ARBA00004305"/>
    </source>
</evidence>
<comment type="caution">
    <text evidence="11">The sequence shown here is derived from an EMBL/GenBank/DDBJ whole genome shotgun (WGS) entry which is preliminary data.</text>
</comment>
<evidence type="ECO:0000256" key="8">
    <source>
        <dbReference type="ARBA" id="ARBA00023268"/>
    </source>
</evidence>
<gene>
    <name evidence="11" type="ORF">FIE12Z_1016</name>
</gene>
<accession>A0A395N3I3</accession>
<evidence type="ECO:0000256" key="9">
    <source>
        <dbReference type="ARBA" id="ARBA00023315"/>
    </source>
</evidence>
<feature type="site" description="Involved in the stabilization of negative charge on the oxyanion by the formation of the oxyanion hole" evidence="10">
    <location>
        <position position="143"/>
    </location>
</feature>
<keyword evidence="3 10" id="KW-0055">Arginine biosynthesis</keyword>
<feature type="site" description="Cleavage; by autolysis" evidence="10">
    <location>
        <begin position="220"/>
        <end position="221"/>
    </location>
</feature>
<feature type="binding site" evidence="10">
    <location>
        <position position="181"/>
    </location>
    <ligand>
        <name>substrate</name>
    </ligand>
</feature>
<keyword evidence="8 10" id="KW-0511">Multifunctional enzyme</keyword>
<dbReference type="FunFam" id="3.30.2330.10:FF:000001">
    <property type="entry name" value="Arginine biosynthesis bifunctional protein ArgJ, mitochondrial"/>
    <property type="match status" value="1"/>
</dbReference>
<dbReference type="NCBIfam" id="NF003802">
    <property type="entry name" value="PRK05388.1"/>
    <property type="match status" value="1"/>
</dbReference>
<dbReference type="CDD" id="cd02152">
    <property type="entry name" value="OAT"/>
    <property type="match status" value="1"/>
</dbReference>
<dbReference type="FunFam" id="3.60.70.12:FF:000001">
    <property type="entry name" value="Arginine biosynthesis bifunctional protein ArgJ, chloroplastic"/>
    <property type="match status" value="1"/>
</dbReference>
<evidence type="ECO:0000256" key="10">
    <source>
        <dbReference type="HAMAP-Rule" id="MF_03124"/>
    </source>
</evidence>
<dbReference type="Gene3D" id="3.30.2330.10">
    <property type="entry name" value="arginine biosynthesis bifunctional protein suprefamily"/>
    <property type="match status" value="1"/>
</dbReference>
<keyword evidence="6 10" id="KW-0068">Autocatalytic cleavage</keyword>
<evidence type="ECO:0000256" key="7">
    <source>
        <dbReference type="ARBA" id="ARBA00023128"/>
    </source>
</evidence>
<feature type="chain" id="PRO_5023430605" description="Arginine biosynthesis bifunctional protein ArgJ beta chain" evidence="10">
    <location>
        <begin position="221"/>
        <end position="457"/>
    </location>
</feature>
<comment type="pathway">
    <text evidence="10">Amino-acid biosynthesis; L-arginine biosynthesis; L-ornithine and N-acetyl-L-glutamate from L-glutamate and N(2)-acetyl-L-ornithine (cyclic): step 1/1.</text>
</comment>
<reference evidence="11 12" key="1">
    <citation type="journal article" date="2018" name="PLoS Pathog.">
        <title>Evolution of structural diversity of trichothecenes, a family of toxins produced by plant pathogenic and entomopathogenic fungi.</title>
        <authorList>
            <person name="Proctor R.H."/>
            <person name="McCormick S.P."/>
            <person name="Kim H.S."/>
            <person name="Cardoza R.E."/>
            <person name="Stanley A.M."/>
            <person name="Lindo L."/>
            <person name="Kelly A."/>
            <person name="Brown D.W."/>
            <person name="Lee T."/>
            <person name="Vaughan M.M."/>
            <person name="Alexander N.J."/>
            <person name="Busman M."/>
            <person name="Gutierrez S."/>
        </authorList>
    </citation>
    <scope>NUCLEOTIDE SEQUENCE [LARGE SCALE GENOMIC DNA]</scope>
    <source>
        <strain evidence="11 12">NRRL 13405</strain>
    </source>
</reference>
<dbReference type="GO" id="GO:0006592">
    <property type="term" value="P:ornithine biosynthetic process"/>
    <property type="evidence" value="ECO:0007669"/>
    <property type="project" value="TreeGrafter"/>
</dbReference>
<dbReference type="OrthoDB" id="4199794at2759"/>
<comment type="PTM">
    <text evidence="10">The alpha and beta chains are autoproteolytically processed from a single precursor protein within the mitochondrion.</text>
</comment>
<organism evidence="11 12">
    <name type="scientific">Fusarium flagelliforme</name>
    <dbReference type="NCBI Taxonomy" id="2675880"/>
    <lineage>
        <taxon>Eukaryota</taxon>
        <taxon>Fungi</taxon>
        <taxon>Dikarya</taxon>
        <taxon>Ascomycota</taxon>
        <taxon>Pezizomycotina</taxon>
        <taxon>Sordariomycetes</taxon>
        <taxon>Hypocreomycetidae</taxon>
        <taxon>Hypocreales</taxon>
        <taxon>Nectriaceae</taxon>
        <taxon>Fusarium</taxon>
        <taxon>Fusarium incarnatum-equiseti species complex</taxon>
    </lineage>
</organism>
<comment type="catalytic activity">
    <reaction evidence="10">
        <text>N(2)-acetyl-L-ornithine + L-glutamate = N-acetyl-L-glutamate + L-ornithine</text>
        <dbReference type="Rhea" id="RHEA:15349"/>
        <dbReference type="ChEBI" id="CHEBI:29985"/>
        <dbReference type="ChEBI" id="CHEBI:44337"/>
        <dbReference type="ChEBI" id="CHEBI:46911"/>
        <dbReference type="ChEBI" id="CHEBI:57805"/>
        <dbReference type="EC" id="2.3.1.35"/>
    </reaction>
</comment>
<keyword evidence="7 10" id="KW-0496">Mitochondrion</keyword>
<feature type="active site" description="Nucleophile" evidence="10">
    <location>
        <position position="221"/>
    </location>
</feature>
<feature type="binding site" evidence="10">
    <location>
        <position position="221"/>
    </location>
    <ligand>
        <name>substrate</name>
    </ligand>
</feature>
<keyword evidence="4 10" id="KW-0028">Amino-acid biosynthesis</keyword>
<protein>
    <recommendedName>
        <fullName evidence="10">Arginine biosynthesis bifunctional protein ArgJ, mitochondrial</fullName>
    </recommendedName>
    <domain>
        <recommendedName>
            <fullName evidence="10">Glutamate N-acetyltransferase</fullName>
            <shortName evidence="10">GAT</shortName>
            <ecNumber evidence="10">2.3.1.35</ecNumber>
        </recommendedName>
        <alternativeName>
            <fullName evidence="10">Ornithine acetyltransferase</fullName>
            <shortName evidence="10">OATase</shortName>
        </alternativeName>
        <alternativeName>
            <fullName evidence="10">Ornithine transacetylase</fullName>
        </alternativeName>
    </domain>
    <domain>
        <recommendedName>
            <fullName evidence="10">Amino-acid acetyltransferase</fullName>
            <ecNumber evidence="10">2.3.1.1</ecNumber>
        </recommendedName>
        <alternativeName>
            <fullName evidence="10">N-acetylglutamate synthase</fullName>
            <shortName evidence="10">AGS</shortName>
        </alternativeName>
    </domain>
    <component>
        <recommendedName>
            <fullName evidence="10">Arginine biosynthesis bifunctional protein ArgJ alpha chain</fullName>
        </recommendedName>
    </component>
    <component>
        <recommendedName>
            <fullName evidence="10">Arginine biosynthesis bifunctional protein ArgJ beta chain</fullName>
        </recommendedName>
    </component>
</protein>
<comment type="similarity">
    <text evidence="2 10">Belongs to the ArgJ family.</text>
</comment>
<dbReference type="Pfam" id="PF01960">
    <property type="entry name" value="ArgJ"/>
    <property type="match status" value="1"/>
</dbReference>
<feature type="binding site" evidence="10">
    <location>
        <position position="457"/>
    </location>
    <ligand>
        <name>substrate</name>
    </ligand>
</feature>
<comment type="subcellular location">
    <subcellularLocation>
        <location evidence="1 10">Mitochondrion matrix</location>
    </subcellularLocation>
</comment>
<dbReference type="FunFam" id="3.10.20.340:FF:000002">
    <property type="entry name" value="Arginine biosynthesis bifunctional protein ArgJ, mitochondrial"/>
    <property type="match status" value="1"/>
</dbReference>
<dbReference type="SUPFAM" id="SSF56266">
    <property type="entry name" value="DmpA/ArgJ-like"/>
    <property type="match status" value="1"/>
</dbReference>
<evidence type="ECO:0000313" key="11">
    <source>
        <dbReference type="EMBL" id="RFN54671.1"/>
    </source>
</evidence>
<sequence>MRAFVRFPKPGHARSYSTSWIPDDKLKYVPSKGHYPQGFKVSGTFIGIKPSNIIKPDLAFIVSDRPCAAAAVFTKNKFQAAPVTFSRSLLQRKGGIGFHSVLVNSGCANAVTGKGGLEDVEAMADEANRAVGVEEGTIVMSTGVIGQRLPLPKIIDKIPLGYQNLGSTHQHWLECATAICTTDTFPKLLSRTFSLPSSPSVKYSITGLTKGAGMIRPNMATLLGVIVTDAPIASNMLPVLLKGTVDKSFNSITIDGDTSTNDTVALLANGAAGGQQIDSEDSLDYNAFQKVLTDISTELAQLVVRDGEGATKFVTITVSESASEQGARKIASTIARSPLVKTALYGMDANWGRILCAVGYSLLSEPGSSTAEGPQSSSADIDSSKTSVSLVSKDGDDVLALLVNGEPKVVDESRAAGILRNQDIEILVQLGTGREEAKHWTCDLSHGFISINADYRS</sequence>
<evidence type="ECO:0000256" key="6">
    <source>
        <dbReference type="ARBA" id="ARBA00022813"/>
    </source>
</evidence>
<feature type="binding site" evidence="10">
    <location>
        <position position="452"/>
    </location>
    <ligand>
        <name>substrate</name>
    </ligand>
</feature>
<dbReference type="Gene3D" id="3.60.70.12">
    <property type="entry name" value="L-amino peptidase D-ALA esterase/amidase"/>
    <property type="match status" value="1"/>
</dbReference>
<dbReference type="GO" id="GO:0004358">
    <property type="term" value="F:L-glutamate N-acetyltransferase activity, acting on acetyl-L-ornithine as donor"/>
    <property type="evidence" value="ECO:0007669"/>
    <property type="project" value="UniProtKB-UniRule"/>
</dbReference>
<comment type="pathway">
    <text evidence="10">Amino-acid biosynthesis; L-arginine biosynthesis; N(2)-acetyl-L-ornithine from L-glutamate: step 1/4.</text>
</comment>
<comment type="catalytic activity">
    <reaction evidence="10">
        <text>L-glutamate + acetyl-CoA = N-acetyl-L-glutamate + CoA + H(+)</text>
        <dbReference type="Rhea" id="RHEA:24292"/>
        <dbReference type="ChEBI" id="CHEBI:15378"/>
        <dbReference type="ChEBI" id="CHEBI:29985"/>
        <dbReference type="ChEBI" id="CHEBI:44337"/>
        <dbReference type="ChEBI" id="CHEBI:57287"/>
        <dbReference type="ChEBI" id="CHEBI:57288"/>
        <dbReference type="EC" id="2.3.1.1"/>
    </reaction>
</comment>
<dbReference type="EMBL" id="PXXK01000021">
    <property type="protein sequence ID" value="RFN54671.1"/>
    <property type="molecule type" value="Genomic_DNA"/>
</dbReference>
<dbReference type="Gene3D" id="3.10.20.340">
    <property type="entry name" value="ArgJ beta chain, C-terminal domain"/>
    <property type="match status" value="1"/>
</dbReference>
<dbReference type="EC" id="2.3.1.1" evidence="10"/>
<dbReference type="GO" id="GO:0005759">
    <property type="term" value="C:mitochondrial matrix"/>
    <property type="evidence" value="ECO:0007669"/>
    <property type="project" value="UniProtKB-SubCell"/>
</dbReference>
<proteinExistence type="inferred from homology"/>
<feature type="binding site" evidence="10">
    <location>
        <position position="210"/>
    </location>
    <ligand>
        <name>substrate</name>
    </ligand>
</feature>
<comment type="subunit">
    <text evidence="10">Heterodimer of an alpha and a beta chain.</text>
</comment>
<feature type="chain" id="PRO_5023430606" description="Arginine biosynthesis bifunctional protein ArgJ alpha chain" evidence="10">
    <location>
        <begin position="1"/>
        <end position="220"/>
    </location>
</feature>
<keyword evidence="12" id="KW-1185">Reference proteome</keyword>